<dbReference type="AlphaFoldDB" id="A0A067Z6L2"/>
<feature type="signal peptide" evidence="15">
    <location>
        <begin position="1"/>
        <end position="30"/>
    </location>
</feature>
<evidence type="ECO:0000256" key="5">
    <source>
        <dbReference type="ARBA" id="ARBA00022692"/>
    </source>
</evidence>
<comment type="similarity">
    <text evidence="12 13">Belongs to the TonB-dependent receptor family.</text>
</comment>
<organism evidence="18 19">
    <name type="scientific">Gluconobacter oxydans DSM 3504</name>
    <dbReference type="NCBI Taxonomy" id="1288313"/>
    <lineage>
        <taxon>Bacteria</taxon>
        <taxon>Pseudomonadati</taxon>
        <taxon>Pseudomonadota</taxon>
        <taxon>Alphaproteobacteria</taxon>
        <taxon>Acetobacterales</taxon>
        <taxon>Acetobacteraceae</taxon>
        <taxon>Gluconobacter</taxon>
    </lineage>
</organism>
<keyword evidence="9 13" id="KW-0798">TonB box</keyword>
<keyword evidence="3 12" id="KW-1134">Transmembrane beta strand</keyword>
<dbReference type="SUPFAM" id="SSF56935">
    <property type="entry name" value="Porins"/>
    <property type="match status" value="1"/>
</dbReference>
<dbReference type="GO" id="GO:0009279">
    <property type="term" value="C:cell outer membrane"/>
    <property type="evidence" value="ECO:0007669"/>
    <property type="project" value="UniProtKB-SubCell"/>
</dbReference>
<evidence type="ECO:0000259" key="16">
    <source>
        <dbReference type="Pfam" id="PF00593"/>
    </source>
</evidence>
<keyword evidence="2 12" id="KW-0813">Transport</keyword>
<feature type="domain" description="TonB-dependent receptor plug" evidence="17">
    <location>
        <begin position="79"/>
        <end position="185"/>
    </location>
</feature>
<evidence type="ECO:0000256" key="10">
    <source>
        <dbReference type="ARBA" id="ARBA00023136"/>
    </source>
</evidence>
<feature type="region of interest" description="Disordered" evidence="14">
    <location>
        <begin position="34"/>
        <end position="63"/>
    </location>
</feature>
<dbReference type="Gene3D" id="2.40.170.20">
    <property type="entry name" value="TonB-dependent receptor, beta-barrel domain"/>
    <property type="match status" value="1"/>
</dbReference>
<dbReference type="InterPro" id="IPR012910">
    <property type="entry name" value="Plug_dom"/>
</dbReference>
<evidence type="ECO:0000256" key="6">
    <source>
        <dbReference type="ARBA" id="ARBA00022729"/>
    </source>
</evidence>
<dbReference type="HOGENOM" id="CLU_017621_1_0_5"/>
<feature type="domain" description="TonB-dependent receptor-like beta-barrel" evidence="16">
    <location>
        <begin position="290"/>
        <end position="752"/>
    </location>
</feature>
<feature type="chain" id="PRO_5001648858" evidence="15">
    <location>
        <begin position="31"/>
        <end position="792"/>
    </location>
</feature>
<keyword evidence="6 15" id="KW-0732">Signal</keyword>
<keyword evidence="4" id="KW-0410">Iron transport</keyword>
<keyword evidence="5 12" id="KW-0812">Transmembrane</keyword>
<reference evidence="18 19" key="1">
    <citation type="journal article" date="2015" name="Appl. Microbiol. Biotechnol.">
        <title>The consequence of an additional NADH dehydrogenase paralog on the growth of Gluconobacter oxydans DSM3504.</title>
        <authorList>
            <person name="Kostner D."/>
            <person name="Luchterhand B."/>
            <person name="Junker A."/>
            <person name="Volland S."/>
            <person name="Daniel R."/>
            <person name="Buchs J."/>
            <person name="Liebl W."/>
            <person name="Ehrenreich A."/>
        </authorList>
    </citation>
    <scope>NUCLEOTIDE SEQUENCE [LARGE SCALE GENOMIC DNA]</scope>
    <source>
        <strain evidence="18">DSM 3504</strain>
    </source>
</reference>
<accession>A0A067Z6L2</accession>
<evidence type="ECO:0000313" key="19">
    <source>
        <dbReference type="Proteomes" id="UP000031656"/>
    </source>
</evidence>
<keyword evidence="10 12" id="KW-0472">Membrane</keyword>
<keyword evidence="11 12" id="KW-0998">Cell outer membrane</keyword>
<evidence type="ECO:0000256" key="11">
    <source>
        <dbReference type="ARBA" id="ARBA00023237"/>
    </source>
</evidence>
<evidence type="ECO:0000259" key="17">
    <source>
        <dbReference type="Pfam" id="PF07715"/>
    </source>
</evidence>
<evidence type="ECO:0000256" key="15">
    <source>
        <dbReference type="SAM" id="SignalP"/>
    </source>
</evidence>
<dbReference type="PANTHER" id="PTHR32552">
    <property type="entry name" value="FERRICHROME IRON RECEPTOR-RELATED"/>
    <property type="match status" value="1"/>
</dbReference>
<dbReference type="InterPro" id="IPR037066">
    <property type="entry name" value="Plug_dom_sf"/>
</dbReference>
<sequence>MRIVTQNKLALRHMALLSTVLALIPSYGWTAEKPQHVRKGKAHPLHTAPKPGTPAAHHASTRPVQPELMQVQGRRVSHGAQTVISQHVFTNAVAGTSVMKALQNVPGVLFQSDDAQGVDTGGVKLYIHGFSQNQIGFSLDGIPLGESVYRNYNGLNAVAALSSENVGHMEMSQGAGAVDMPSTNVLGGAIMISSSDPKDKFGGTLAATGGSNATTHAFIRIDSGKLNPTGTKFYVSYMRNDTKLWKGYGTQFFQQANLKLVQPIHNESSVSLLFDWADVQQFNYQSETLETVQKLGYGISNYYPNYRLAYNAAQGIYSHGEDTTSDPKDVSYYAGTTASRDLLGGLNFHLKLADHLRWDSVVYGHNQKANTQWSDPWMASANGAPLSEIVKQPDIQRFGLTSSMTYDIGKHEIHGGIWYENNKYVSNMFAYNDPLLADGQTLTPNPFRKWSDPFAKLWGQTYNTNTMQTYIEDTWRPVKNLSLHAGFKSMLSTTRVGQTGNYEPYTGTNALAGGVGLTTFGAFLPHFSGDWHFLTHHELYFDIAKNMRAYPESGYHLSASPFAVSQEAFDLSRSSVKPETSWAYSVGYRFTQRRVDFSVSAYRVNFSNRLGALVQGSQTNPQTTVLNLGGVTMNGVDAGLTLRPLRGLSIFNSISYNHSTYDNNITQQGTTYATKGKHVVNYPDLMYKATAEYTYKKASFNIDALYTSSRPFSYTNDTSLPSYWLVNFGARYNFGRIGRLENLTASFNVTNLTGSRYLIMTGDDGGNPLSGDYQSLVVGAPRQFFGGIKADF</sequence>
<keyword evidence="7" id="KW-0408">Iron</keyword>
<evidence type="ECO:0000256" key="1">
    <source>
        <dbReference type="ARBA" id="ARBA00004571"/>
    </source>
</evidence>
<evidence type="ECO:0000256" key="8">
    <source>
        <dbReference type="ARBA" id="ARBA00023065"/>
    </source>
</evidence>
<dbReference type="Pfam" id="PF00593">
    <property type="entry name" value="TonB_dep_Rec_b-barrel"/>
    <property type="match status" value="1"/>
</dbReference>
<dbReference type="Proteomes" id="UP000031656">
    <property type="component" value="Chromosome"/>
</dbReference>
<evidence type="ECO:0000256" key="12">
    <source>
        <dbReference type="PROSITE-ProRule" id="PRU01360"/>
    </source>
</evidence>
<dbReference type="Gene3D" id="2.170.130.10">
    <property type="entry name" value="TonB-dependent receptor, plug domain"/>
    <property type="match status" value="1"/>
</dbReference>
<evidence type="ECO:0000256" key="7">
    <source>
        <dbReference type="ARBA" id="ARBA00023004"/>
    </source>
</evidence>
<dbReference type="GO" id="GO:0015344">
    <property type="term" value="F:siderophore uptake transmembrane transporter activity"/>
    <property type="evidence" value="ECO:0007669"/>
    <property type="project" value="TreeGrafter"/>
</dbReference>
<keyword evidence="18" id="KW-0675">Receptor</keyword>
<evidence type="ECO:0000256" key="9">
    <source>
        <dbReference type="ARBA" id="ARBA00023077"/>
    </source>
</evidence>
<evidence type="ECO:0000256" key="2">
    <source>
        <dbReference type="ARBA" id="ARBA00022448"/>
    </source>
</evidence>
<dbReference type="RefSeq" id="WP_052327509.1">
    <property type="nucleotide sequence ID" value="NZ_CP004373.1"/>
</dbReference>
<dbReference type="Pfam" id="PF07715">
    <property type="entry name" value="Plug"/>
    <property type="match status" value="1"/>
</dbReference>
<proteinExistence type="inferred from homology"/>
<dbReference type="InterPro" id="IPR039426">
    <property type="entry name" value="TonB-dep_rcpt-like"/>
</dbReference>
<dbReference type="InterPro" id="IPR000531">
    <property type="entry name" value="Beta-barrel_TonB"/>
</dbReference>
<evidence type="ECO:0000256" key="13">
    <source>
        <dbReference type="RuleBase" id="RU003357"/>
    </source>
</evidence>
<dbReference type="PANTHER" id="PTHR32552:SF89">
    <property type="entry name" value="CATECHOLATE SIDEROPHORE RECEPTOR FIU"/>
    <property type="match status" value="1"/>
</dbReference>
<evidence type="ECO:0000313" key="18">
    <source>
        <dbReference type="EMBL" id="AHK71305.1"/>
    </source>
</evidence>
<gene>
    <name evidence="18" type="ORF">GLS_c14170</name>
</gene>
<dbReference type="GeneID" id="56905642"/>
<evidence type="ECO:0000256" key="14">
    <source>
        <dbReference type="SAM" id="MobiDB-lite"/>
    </source>
</evidence>
<protein>
    <submittedName>
        <fullName evidence="18">TonB-dependent receptor</fullName>
    </submittedName>
</protein>
<evidence type="ECO:0000256" key="4">
    <source>
        <dbReference type="ARBA" id="ARBA00022496"/>
    </source>
</evidence>
<dbReference type="EMBL" id="CP004373">
    <property type="protein sequence ID" value="AHK71305.1"/>
    <property type="molecule type" value="Genomic_DNA"/>
</dbReference>
<evidence type="ECO:0000256" key="3">
    <source>
        <dbReference type="ARBA" id="ARBA00022452"/>
    </source>
</evidence>
<comment type="subcellular location">
    <subcellularLocation>
        <location evidence="1 12">Cell outer membrane</location>
        <topology evidence="1 12">Multi-pass membrane protein</topology>
    </subcellularLocation>
</comment>
<dbReference type="InterPro" id="IPR036942">
    <property type="entry name" value="Beta-barrel_TonB_sf"/>
</dbReference>
<dbReference type="PROSITE" id="PS52016">
    <property type="entry name" value="TONB_DEPENDENT_REC_3"/>
    <property type="match status" value="1"/>
</dbReference>
<name>A0A067Z6L2_GLUOY</name>
<dbReference type="KEGG" id="goy:GLS_c14170"/>
<keyword evidence="8" id="KW-0406">Ion transport</keyword>